<dbReference type="AlphaFoldDB" id="A0A1U9KRV5"/>
<evidence type="ECO:0000313" key="3">
    <source>
        <dbReference type="EMBL" id="AQS88447.1"/>
    </source>
</evidence>
<dbReference type="PANTHER" id="PTHR43794">
    <property type="entry name" value="AMINOHYDROLASE SSNA-RELATED"/>
    <property type="match status" value="1"/>
</dbReference>
<keyword evidence="2 3" id="KW-0378">Hydrolase</keyword>
<name>A0A1U9KRV5_9PROT</name>
<dbReference type="Gene3D" id="2.30.40.10">
    <property type="entry name" value="Urease, subunit C, domain 1"/>
    <property type="match status" value="1"/>
</dbReference>
<dbReference type="InterPro" id="IPR011059">
    <property type="entry name" value="Metal-dep_hydrolase_composite"/>
</dbReference>
<protein>
    <submittedName>
        <fullName evidence="3">N-ethylammeline chlorohydrolase</fullName>
    </submittedName>
</protein>
<dbReference type="PANTHER" id="PTHR43794:SF11">
    <property type="entry name" value="AMIDOHYDROLASE-RELATED DOMAIN-CONTAINING PROTEIN"/>
    <property type="match status" value="1"/>
</dbReference>
<dbReference type="EMBL" id="CP014691">
    <property type="protein sequence ID" value="AQS88447.1"/>
    <property type="molecule type" value="Genomic_DNA"/>
</dbReference>
<evidence type="ECO:0000256" key="2">
    <source>
        <dbReference type="ARBA" id="ARBA00022801"/>
    </source>
</evidence>
<sequence>MNGRPVRISSLKTAVLWDTVAGGHCYAHDIDLILQGGRLVFAGPAGRMPDEFAALPVDVDGRTLLAMPGLVNIHSHPATEPMSRGMFDELGSPGLFYSSLYEYMPVFRADAASKPDCARVAYSEMLLSGVTTVVDLSTPWDGWLDIAAESGLRVCLGPMFRSAAWKTTNGFTVDYTWAEDGGRRAMDEALDIVDTAARHGSDRLSGMVVPAQVDTCSPEILKASFDAATRRDVPWQTHAAQSIVEFQEITRRHGTTPIQWLDGLGVLDRRSIIGHGIFLDDHPSTPWHTKRDLAILAERNAAIAHCPTVFARRGYVLRDFGRYARAGVRLGIGTDTYPHTILDDLRLAAYLGRVQEQTPQAVSARDVFDAATHVGASLLGRNDIGRLTVGGRADLVLVDLDHPMMRPSIDPVRSLIFSCDDRAIASVYVGGRKIVENGRVLTMDYEGATARLVREQARIIGSVSQRDRLGRSVGELVPATYPTSP</sequence>
<reference evidence="3 4" key="1">
    <citation type="submission" date="2016-03" db="EMBL/GenBank/DDBJ databases">
        <title>Acetic acid bacteria sequencing.</title>
        <authorList>
            <person name="Brandt J."/>
            <person name="Jakob F."/>
            <person name="Vogel R.F."/>
        </authorList>
    </citation>
    <scope>NUCLEOTIDE SEQUENCE [LARGE SCALE GENOMIC DNA]</scope>
    <source>
        <strain evidence="3 4">NBRC 101099</strain>
    </source>
</reference>
<dbReference type="InterPro" id="IPR050287">
    <property type="entry name" value="MTA/SAH_deaminase"/>
</dbReference>
<dbReference type="GO" id="GO:0016810">
    <property type="term" value="F:hydrolase activity, acting on carbon-nitrogen (but not peptide) bonds"/>
    <property type="evidence" value="ECO:0007669"/>
    <property type="project" value="InterPro"/>
</dbReference>
<gene>
    <name evidence="3" type="ORF">A0U93_11450</name>
</gene>
<dbReference type="RefSeq" id="WP_077807479.1">
    <property type="nucleotide sequence ID" value="NZ_BJXS01000005.1"/>
</dbReference>
<accession>A0A1U9KRV5</accession>
<dbReference type="SUPFAM" id="SSF51556">
    <property type="entry name" value="Metallo-dependent hydrolases"/>
    <property type="match status" value="1"/>
</dbReference>
<dbReference type="KEGG" id="nch:A0U93_11450"/>
<dbReference type="InterPro" id="IPR006680">
    <property type="entry name" value="Amidohydro-rel"/>
</dbReference>
<evidence type="ECO:0000256" key="1">
    <source>
        <dbReference type="ARBA" id="ARBA00006745"/>
    </source>
</evidence>
<dbReference type="Pfam" id="PF01979">
    <property type="entry name" value="Amidohydro_1"/>
    <property type="match status" value="1"/>
</dbReference>
<evidence type="ECO:0000313" key="4">
    <source>
        <dbReference type="Proteomes" id="UP000188604"/>
    </source>
</evidence>
<keyword evidence="4" id="KW-1185">Reference proteome</keyword>
<comment type="similarity">
    <text evidence="1">Belongs to the metallo-dependent hydrolases superfamily. ATZ/TRZ family.</text>
</comment>
<dbReference type="InterPro" id="IPR032466">
    <property type="entry name" value="Metal_Hydrolase"/>
</dbReference>
<dbReference type="Gene3D" id="3.20.20.140">
    <property type="entry name" value="Metal-dependent hydrolases"/>
    <property type="match status" value="1"/>
</dbReference>
<proteinExistence type="inferred from homology"/>
<dbReference type="SUPFAM" id="SSF51338">
    <property type="entry name" value="Composite domain of metallo-dependent hydrolases"/>
    <property type="match status" value="1"/>
</dbReference>
<organism evidence="3 4">
    <name type="scientific">Neoasaia chiangmaiensis</name>
    <dbReference type="NCBI Taxonomy" id="320497"/>
    <lineage>
        <taxon>Bacteria</taxon>
        <taxon>Pseudomonadati</taxon>
        <taxon>Pseudomonadota</taxon>
        <taxon>Alphaproteobacteria</taxon>
        <taxon>Acetobacterales</taxon>
        <taxon>Acetobacteraceae</taxon>
        <taxon>Neoasaia</taxon>
    </lineage>
</organism>
<dbReference type="STRING" id="320497.A0U93_11450"/>
<dbReference type="Proteomes" id="UP000188604">
    <property type="component" value="Chromosome"/>
</dbReference>